<evidence type="ECO:0000313" key="2">
    <source>
        <dbReference type="Proteomes" id="UP000037035"/>
    </source>
</evidence>
<reference evidence="1 2" key="1">
    <citation type="submission" date="2015-08" db="EMBL/GenBank/DDBJ databases">
        <title>Next Generation Sequencing and Analysis of the Genome of Puccinia sorghi L Schw, the Causal Agent of Maize Common Rust.</title>
        <authorList>
            <person name="Rochi L."/>
            <person name="Burguener G."/>
            <person name="Darino M."/>
            <person name="Turjanski A."/>
            <person name="Kreff E."/>
            <person name="Dieguez M.J."/>
            <person name="Sacco F."/>
        </authorList>
    </citation>
    <scope>NUCLEOTIDE SEQUENCE [LARGE SCALE GENOMIC DNA]</scope>
    <source>
        <strain evidence="1 2">RO10H11247</strain>
    </source>
</reference>
<comment type="caution">
    <text evidence="1">The sequence shown here is derived from an EMBL/GenBank/DDBJ whole genome shotgun (WGS) entry which is preliminary data.</text>
</comment>
<dbReference type="VEuPathDB" id="FungiDB:VP01_334g1"/>
<proteinExistence type="predicted"/>
<keyword evidence="2" id="KW-1185">Reference proteome</keyword>
<sequence>MSGLWLSASSDEVELIWCSGFVEQNEVNLTQKKHKNWTKMNREKDWRGTSDNWDWRKQKTNFMTTELIQFSSLMTPVIRLIRHQKAWHMREYDIKTPNNKKRINKIIKKIEMKQEIPSDNQKLVRTQQPKLELLMGTTILKIKCKWPKIVCFKGVVHATLQKKFQAKLLFAMIQIHFYSSINSSLNLQIHVFNHYEKWPACLGRDENRSIGEMEVLFKLQMELTDKYCTRFSPKKQAPGDNSWHLVSIAVPMFVLGHCRKVEIFIARLTCLGHHTSQMNFILQQGLDGCYFCSGVEMSVSSCGRGRACWTLRRRAIRQDRICLLISRQDKVECSVKLRLTSCMYYVLVHILSTCINALSSPFLEETASNRAELKGAQVCHLSTQSETPCPASAKEESTGLYTSILGRLIFISCLSTSLTPAPGVMDSWDCCSSARLSDIERGGRWEIEGSVCRCFRASTSSKPSTQPDEALRTSSQDLLAHQTAQTIVRLLLLSFQLASLRVWPLLSGIDSAPHTHPAKYLSTTPGSYSCIPNFLFSSHPENRNLIPSQNNNFHTQSIELTSLVGHTKIRITTF</sequence>
<organism evidence="1 2">
    <name type="scientific">Puccinia sorghi</name>
    <dbReference type="NCBI Taxonomy" id="27349"/>
    <lineage>
        <taxon>Eukaryota</taxon>
        <taxon>Fungi</taxon>
        <taxon>Dikarya</taxon>
        <taxon>Basidiomycota</taxon>
        <taxon>Pucciniomycotina</taxon>
        <taxon>Pucciniomycetes</taxon>
        <taxon>Pucciniales</taxon>
        <taxon>Pucciniaceae</taxon>
        <taxon>Puccinia</taxon>
    </lineage>
</organism>
<accession>A0A0L6UYX5</accession>
<dbReference type="EMBL" id="LAVV01008335">
    <property type="protein sequence ID" value="KNZ53080.1"/>
    <property type="molecule type" value="Genomic_DNA"/>
</dbReference>
<gene>
    <name evidence="1" type="ORF">VP01_334g1</name>
</gene>
<dbReference type="Proteomes" id="UP000037035">
    <property type="component" value="Unassembled WGS sequence"/>
</dbReference>
<name>A0A0L6UYX5_9BASI</name>
<protein>
    <submittedName>
        <fullName evidence="1">Uncharacterized protein</fullName>
    </submittedName>
</protein>
<dbReference type="AlphaFoldDB" id="A0A0L6UYX5"/>
<evidence type="ECO:0000313" key="1">
    <source>
        <dbReference type="EMBL" id="KNZ53080.1"/>
    </source>
</evidence>